<evidence type="ECO:0000256" key="3">
    <source>
        <dbReference type="ARBA" id="ARBA00023242"/>
    </source>
</evidence>
<feature type="compositionally biased region" description="Basic and acidic residues" evidence="4">
    <location>
        <begin position="42"/>
        <end position="71"/>
    </location>
</feature>
<feature type="region of interest" description="Disordered" evidence="4">
    <location>
        <begin position="1"/>
        <end position="194"/>
    </location>
</feature>
<dbReference type="GO" id="GO:0003723">
    <property type="term" value="F:RNA binding"/>
    <property type="evidence" value="ECO:0007669"/>
    <property type="project" value="InterPro"/>
</dbReference>
<gene>
    <name evidence="6" type="ORF">EST38_g3026</name>
</gene>
<dbReference type="Pfam" id="PF02854">
    <property type="entry name" value="MIF4G"/>
    <property type="match status" value="1"/>
</dbReference>
<feature type="compositionally biased region" description="Low complexity" evidence="4">
    <location>
        <begin position="97"/>
        <end position="106"/>
    </location>
</feature>
<dbReference type="Gene3D" id="1.25.40.180">
    <property type="match status" value="1"/>
</dbReference>
<evidence type="ECO:0000256" key="2">
    <source>
        <dbReference type="ARBA" id="ARBA00006856"/>
    </source>
</evidence>
<feature type="compositionally biased region" description="Low complexity" evidence="4">
    <location>
        <begin position="281"/>
        <end position="290"/>
    </location>
</feature>
<accession>A0A4Q2DUL0</accession>
<evidence type="ECO:0000313" key="6">
    <source>
        <dbReference type="EMBL" id="RXW22824.1"/>
    </source>
</evidence>
<dbReference type="PANTHER" id="PTHR18034:SF4">
    <property type="entry name" value="NUCLEOLAR MIF4G DOMAIN-CONTAINING PROTEIN 1"/>
    <property type="match status" value="1"/>
</dbReference>
<dbReference type="SUPFAM" id="SSF48371">
    <property type="entry name" value="ARM repeat"/>
    <property type="match status" value="1"/>
</dbReference>
<dbReference type="InterPro" id="IPR003891">
    <property type="entry name" value="Initiation_fac_eIF4g_MI"/>
</dbReference>
<feature type="region of interest" description="Disordered" evidence="4">
    <location>
        <begin position="209"/>
        <end position="294"/>
    </location>
</feature>
<feature type="compositionally biased region" description="Low complexity" evidence="4">
    <location>
        <begin position="145"/>
        <end position="157"/>
    </location>
</feature>
<sequence length="868" mass="97713">MRVKTSTTRLPETLREEIKAGTSNENNDPNHYRIARHNTRVNRKEARKQERSARKQKKSDFFSHSKKRPAEDELESPQRKKTRHHTQNISEPRSSTKKAAASSSGKQTDAASNALAPAKIHEPPSSSSKPKTHAKTKKPEKSTTNKKSSASATSVSKLPRSRVEEEEDRYIRLLEQKLGHNKNSGKKTRSAEEEDGLEDLFGWADSFSIAKPQVDVPGTSENEYSEDEGSFDEDEEEQMSDEDLEEPSSDEDGTEEGDDENWDEEWGGVDSEAEEDGESSPAKADPPKAAGTYVPPHLRKAKLEAGQPSEEIIKLTRQLKGFLNRMSEPNISSIIDGVEEIYRNNRRNDATSTLTKLIIDGISSHSTLLDSYVVLHGAFVSSLHKLVGVEFAAHFVQETIDSYEKHYAALSKPTSEEPDTESSGHGKECSNLIVLISELYNFQVISCVLVFDIVRSLLEGNLSEFDVELLLKILRSSGQQLRQDDPLALKDIVQIVQDKVSGKEDASSRIRFMVETLMNLKNNKVKKVAAAQSQGGDAMERMKKFLSGLSKTRTILSHEPLRVSLEDLHSAETKGKWWLVGAAWGGNPLVDRREEFEKRVAYQQAQNEESNLLKLARKQGMNSDIRRSIFVVLMSSEDYVDACDRLSQLKLTEVQQREIIRVLLHCCGNEKTYNPYYALICQHLCKQSHSYRITLQFCLWDFLRDLGETKVGGAEILKNSRDDADGFDVKSISKTRMRNVAKCYAWWIARDAVSLMILKPVDFTLLKPQTTEFLKELFSWILVNSQVSTPVLTDDLSSLNLTKNRAPIEEIFIKASRTDTLAMGLVYFLTETFKPLRIQTDPASKFLTWGVTLASDTLRSGLDFIPGL</sequence>
<dbReference type="Pfam" id="PF02847">
    <property type="entry name" value="MA3"/>
    <property type="match status" value="1"/>
</dbReference>
<evidence type="ECO:0000259" key="5">
    <source>
        <dbReference type="PROSITE" id="PS51366"/>
    </source>
</evidence>
<feature type="compositionally biased region" description="Polar residues" evidence="4">
    <location>
        <begin position="1"/>
        <end position="10"/>
    </location>
</feature>
<reference evidence="6 7" key="1">
    <citation type="submission" date="2019-01" db="EMBL/GenBank/DDBJ databases">
        <title>Draft genome sequence of Psathyrella aberdarensis IHI B618.</title>
        <authorList>
            <person name="Buettner E."/>
            <person name="Kellner H."/>
        </authorList>
    </citation>
    <scope>NUCLEOTIDE SEQUENCE [LARGE SCALE GENOMIC DNA]</scope>
    <source>
        <strain evidence="6 7">IHI B618</strain>
    </source>
</reference>
<evidence type="ECO:0000313" key="7">
    <source>
        <dbReference type="Proteomes" id="UP000290288"/>
    </source>
</evidence>
<keyword evidence="7" id="KW-1185">Reference proteome</keyword>
<dbReference type="OrthoDB" id="361797at2759"/>
<dbReference type="PANTHER" id="PTHR18034">
    <property type="entry name" value="CELL CYCLE CONTROL PROTEIN CWF22-RELATED"/>
    <property type="match status" value="1"/>
</dbReference>
<comment type="subcellular location">
    <subcellularLocation>
        <location evidence="1">Nucleus</location>
        <location evidence="1">Nucleolus</location>
    </subcellularLocation>
</comment>
<feature type="compositionally biased region" description="Acidic residues" evidence="4">
    <location>
        <begin position="223"/>
        <end position="278"/>
    </location>
</feature>
<proteinExistence type="inferred from homology"/>
<name>A0A4Q2DUL0_9AGAR</name>
<dbReference type="STRING" id="2316362.A0A4Q2DUL0"/>
<organism evidence="6 7">
    <name type="scientific">Candolleomyces aberdarensis</name>
    <dbReference type="NCBI Taxonomy" id="2316362"/>
    <lineage>
        <taxon>Eukaryota</taxon>
        <taxon>Fungi</taxon>
        <taxon>Dikarya</taxon>
        <taxon>Basidiomycota</taxon>
        <taxon>Agaricomycotina</taxon>
        <taxon>Agaricomycetes</taxon>
        <taxon>Agaricomycetidae</taxon>
        <taxon>Agaricales</taxon>
        <taxon>Agaricineae</taxon>
        <taxon>Psathyrellaceae</taxon>
        <taxon>Candolleomyces</taxon>
    </lineage>
</organism>
<dbReference type="SMART" id="SM00544">
    <property type="entry name" value="MA3"/>
    <property type="match status" value="1"/>
</dbReference>
<dbReference type="AlphaFoldDB" id="A0A4Q2DUL0"/>
<feature type="compositionally biased region" description="Basic and acidic residues" evidence="4">
    <location>
        <begin position="169"/>
        <end position="178"/>
    </location>
</feature>
<comment type="caution">
    <text evidence="6">The sequence shown here is derived from an EMBL/GenBank/DDBJ whole genome shotgun (WGS) entry which is preliminary data.</text>
</comment>
<dbReference type="GO" id="GO:0042274">
    <property type="term" value="P:ribosomal small subunit biogenesis"/>
    <property type="evidence" value="ECO:0007669"/>
    <property type="project" value="TreeGrafter"/>
</dbReference>
<keyword evidence="3" id="KW-0539">Nucleus</keyword>
<dbReference type="PROSITE" id="PS51366">
    <property type="entry name" value="MI"/>
    <property type="match status" value="1"/>
</dbReference>
<dbReference type="InterPro" id="IPR003890">
    <property type="entry name" value="MIF4G-like_typ-3"/>
</dbReference>
<evidence type="ECO:0000256" key="4">
    <source>
        <dbReference type="SAM" id="MobiDB-lite"/>
    </source>
</evidence>
<feature type="compositionally biased region" description="Basic residues" evidence="4">
    <location>
        <begin position="179"/>
        <end position="188"/>
    </location>
</feature>
<dbReference type="GO" id="GO:0005730">
    <property type="term" value="C:nucleolus"/>
    <property type="evidence" value="ECO:0007669"/>
    <property type="project" value="UniProtKB-SubCell"/>
</dbReference>
<dbReference type="InterPro" id="IPR016024">
    <property type="entry name" value="ARM-type_fold"/>
</dbReference>
<evidence type="ECO:0000256" key="1">
    <source>
        <dbReference type="ARBA" id="ARBA00004604"/>
    </source>
</evidence>
<feature type="domain" description="MI" evidence="5">
    <location>
        <begin position="624"/>
        <end position="763"/>
    </location>
</feature>
<dbReference type="SMART" id="SM00543">
    <property type="entry name" value="MIF4G"/>
    <property type="match status" value="1"/>
</dbReference>
<dbReference type="Proteomes" id="UP000290288">
    <property type="component" value="Unassembled WGS sequence"/>
</dbReference>
<protein>
    <recommendedName>
        <fullName evidence="5">MI domain-containing protein</fullName>
    </recommendedName>
</protein>
<dbReference type="EMBL" id="SDEE01000059">
    <property type="protein sequence ID" value="RXW22824.1"/>
    <property type="molecule type" value="Genomic_DNA"/>
</dbReference>
<dbReference type="InterPro" id="IPR050781">
    <property type="entry name" value="CWC22_splicing_factor"/>
</dbReference>
<comment type="similarity">
    <text evidence="2">Belongs to the CWC22 family.</text>
</comment>